<feature type="compositionally biased region" description="Polar residues" evidence="6">
    <location>
        <begin position="211"/>
        <end position="225"/>
    </location>
</feature>
<dbReference type="GO" id="GO:0005737">
    <property type="term" value="C:cytoplasm"/>
    <property type="evidence" value="ECO:0007669"/>
    <property type="project" value="UniProtKB-SubCell"/>
</dbReference>
<evidence type="ECO:0000256" key="3">
    <source>
        <dbReference type="ARBA" id="ARBA00005459"/>
    </source>
</evidence>
<dbReference type="GO" id="GO:0008104">
    <property type="term" value="P:intracellular protein localization"/>
    <property type="evidence" value="ECO:0007669"/>
    <property type="project" value="TreeGrafter"/>
</dbReference>
<dbReference type="PANTHER" id="PTHR28081:SF1">
    <property type="entry name" value="DAMAGE-REGULATED IMPORT FACILITATOR 1"/>
    <property type="match status" value="1"/>
</dbReference>
<feature type="region of interest" description="Disordered" evidence="6">
    <location>
        <begin position="1"/>
        <end position="39"/>
    </location>
</feature>
<dbReference type="Pfam" id="PF08591">
    <property type="entry name" value="RNR_inhib"/>
    <property type="match status" value="1"/>
</dbReference>
<comment type="caution">
    <text evidence="7">The sequence shown here is derived from an EMBL/GenBank/DDBJ whole genome shotgun (WGS) entry which is preliminary data.</text>
</comment>
<dbReference type="AlphaFoldDB" id="A0A2B7XPW3"/>
<dbReference type="InterPro" id="IPR013900">
    <property type="entry name" value="RNR_inhibitor"/>
</dbReference>
<dbReference type="GO" id="GO:1990846">
    <property type="term" value="F:ribonucleoside-diphosphate reductase inhibitor activity"/>
    <property type="evidence" value="ECO:0007669"/>
    <property type="project" value="TreeGrafter"/>
</dbReference>
<evidence type="ECO:0000256" key="5">
    <source>
        <dbReference type="ARBA" id="ARBA00023242"/>
    </source>
</evidence>
<evidence type="ECO:0000313" key="7">
    <source>
        <dbReference type="EMBL" id="PGH13824.1"/>
    </source>
</evidence>
<gene>
    <name evidence="7" type="ORF">AJ79_03392</name>
</gene>
<comment type="similarity">
    <text evidence="3">Belongs to the DIF1/spd1 family.</text>
</comment>
<evidence type="ECO:0000256" key="1">
    <source>
        <dbReference type="ARBA" id="ARBA00004123"/>
    </source>
</evidence>
<dbReference type="Proteomes" id="UP000223968">
    <property type="component" value="Unassembled WGS sequence"/>
</dbReference>
<dbReference type="GO" id="GO:0005634">
    <property type="term" value="C:nucleus"/>
    <property type="evidence" value="ECO:0007669"/>
    <property type="project" value="UniProtKB-SubCell"/>
</dbReference>
<proteinExistence type="inferred from homology"/>
<keyword evidence="5" id="KW-0539">Nucleus</keyword>
<keyword evidence="8" id="KW-1185">Reference proteome</keyword>
<evidence type="ECO:0000313" key="8">
    <source>
        <dbReference type="Proteomes" id="UP000223968"/>
    </source>
</evidence>
<comment type="subcellular location">
    <subcellularLocation>
        <location evidence="2">Cytoplasm</location>
    </subcellularLocation>
    <subcellularLocation>
        <location evidence="1">Nucleus</location>
    </subcellularLocation>
</comment>
<evidence type="ECO:0000256" key="4">
    <source>
        <dbReference type="ARBA" id="ARBA00022490"/>
    </source>
</evidence>
<reference evidence="7 8" key="1">
    <citation type="submission" date="2017-10" db="EMBL/GenBank/DDBJ databases">
        <title>Comparative genomics in systemic dimorphic fungi from Ajellomycetaceae.</title>
        <authorList>
            <person name="Munoz J.F."/>
            <person name="Mcewen J.G."/>
            <person name="Clay O.K."/>
            <person name="Cuomo C.A."/>
        </authorList>
    </citation>
    <scope>NUCLEOTIDE SEQUENCE [LARGE SCALE GENOMIC DNA]</scope>
    <source>
        <strain evidence="7 8">UAMH5409</strain>
    </source>
</reference>
<dbReference type="OrthoDB" id="4072855at2759"/>
<protein>
    <submittedName>
        <fullName evidence="7">Uncharacterized protein</fullName>
    </submittedName>
</protein>
<evidence type="ECO:0000256" key="6">
    <source>
        <dbReference type="SAM" id="MobiDB-lite"/>
    </source>
</evidence>
<sequence>MDPQPAPTNASLSKRRRFQVPITNYFSPGDAPTDGSSRFNYSAPTYSPAPALPHKVQSSLLTVGMRVRKSVPEGYKTKTAMIKTDTGIYMSHSSAVTDNATPYTAPPPRTMSYGYTELAPFCGVLKTGNLAVQPFPRHSTIDRANPNSALDEEWDKGSIPSSSQESTDSSYSSHTTNPTPNPHKRSFEPDTVDSDNEEEYSSNFPHGFSTMWKSTIPVSAPSSSRPILHPRLGQRSSRHQQQGKGRGSGQENHVPAAVPASSQSFDFEEADFLRKREEVDEDVVVEVEMGGV</sequence>
<feature type="compositionally biased region" description="Acidic residues" evidence="6">
    <location>
        <begin position="190"/>
        <end position="200"/>
    </location>
</feature>
<feature type="region of interest" description="Disordered" evidence="6">
    <location>
        <begin position="137"/>
        <end position="265"/>
    </location>
</feature>
<evidence type="ECO:0000256" key="2">
    <source>
        <dbReference type="ARBA" id="ARBA00004496"/>
    </source>
</evidence>
<feature type="compositionally biased region" description="Low complexity" evidence="6">
    <location>
        <begin position="158"/>
        <end position="173"/>
    </location>
</feature>
<name>A0A2B7XPW3_9EURO</name>
<dbReference type="EMBL" id="PDNB01000041">
    <property type="protein sequence ID" value="PGH13824.1"/>
    <property type="molecule type" value="Genomic_DNA"/>
</dbReference>
<dbReference type="PANTHER" id="PTHR28081">
    <property type="entry name" value="DAMAGE-REGULATED IMPORT FACILITATOR 1-RELATED"/>
    <property type="match status" value="1"/>
</dbReference>
<accession>A0A2B7XPW3</accession>
<organism evidence="7 8">
    <name type="scientific">Helicocarpus griseus UAMH5409</name>
    <dbReference type="NCBI Taxonomy" id="1447875"/>
    <lineage>
        <taxon>Eukaryota</taxon>
        <taxon>Fungi</taxon>
        <taxon>Dikarya</taxon>
        <taxon>Ascomycota</taxon>
        <taxon>Pezizomycotina</taxon>
        <taxon>Eurotiomycetes</taxon>
        <taxon>Eurotiomycetidae</taxon>
        <taxon>Onygenales</taxon>
        <taxon>Ajellomycetaceae</taxon>
        <taxon>Helicocarpus</taxon>
    </lineage>
</organism>
<keyword evidence="4" id="KW-0963">Cytoplasm</keyword>